<accession>A0A0E9Q1B1</accession>
<name>A0A0E9Q1B1_ANGAN</name>
<proteinExistence type="predicted"/>
<organism evidence="1">
    <name type="scientific">Anguilla anguilla</name>
    <name type="common">European freshwater eel</name>
    <name type="synonym">Muraena anguilla</name>
    <dbReference type="NCBI Taxonomy" id="7936"/>
    <lineage>
        <taxon>Eukaryota</taxon>
        <taxon>Metazoa</taxon>
        <taxon>Chordata</taxon>
        <taxon>Craniata</taxon>
        <taxon>Vertebrata</taxon>
        <taxon>Euteleostomi</taxon>
        <taxon>Actinopterygii</taxon>
        <taxon>Neopterygii</taxon>
        <taxon>Teleostei</taxon>
        <taxon>Anguilliformes</taxon>
        <taxon>Anguillidae</taxon>
        <taxon>Anguilla</taxon>
    </lineage>
</organism>
<dbReference type="AlphaFoldDB" id="A0A0E9Q1B1"/>
<dbReference type="EMBL" id="GBXM01097891">
    <property type="protein sequence ID" value="JAH10686.1"/>
    <property type="molecule type" value="Transcribed_RNA"/>
</dbReference>
<reference evidence="1" key="1">
    <citation type="submission" date="2014-11" db="EMBL/GenBank/DDBJ databases">
        <authorList>
            <person name="Amaro Gonzalez C."/>
        </authorList>
    </citation>
    <scope>NUCLEOTIDE SEQUENCE</scope>
</reference>
<evidence type="ECO:0000313" key="1">
    <source>
        <dbReference type="EMBL" id="JAH10686.1"/>
    </source>
</evidence>
<protein>
    <submittedName>
        <fullName evidence="1">Uncharacterized protein</fullName>
    </submittedName>
</protein>
<sequence length="26" mass="3074">MKPRAEVTMKQRNRYGLPVHPFQAMS</sequence>
<reference evidence="1" key="2">
    <citation type="journal article" date="2015" name="Fish Shellfish Immunol.">
        <title>Early steps in the European eel (Anguilla anguilla)-Vibrio vulnificus interaction in the gills: Role of the RtxA13 toxin.</title>
        <authorList>
            <person name="Callol A."/>
            <person name="Pajuelo D."/>
            <person name="Ebbesson L."/>
            <person name="Teles M."/>
            <person name="MacKenzie S."/>
            <person name="Amaro C."/>
        </authorList>
    </citation>
    <scope>NUCLEOTIDE SEQUENCE</scope>
</reference>